<gene>
    <name evidence="2" type="ORF">DDK22_05240</name>
</gene>
<accession>A0A367PRN9</accession>
<feature type="chain" id="PRO_5016694300" description="CzcE family metal-binding protein" evidence="1">
    <location>
        <begin position="24"/>
        <end position="147"/>
    </location>
</feature>
<dbReference type="AlphaFoldDB" id="A0A367PRN9"/>
<evidence type="ECO:0000313" key="3">
    <source>
        <dbReference type="Proteomes" id="UP000253501"/>
    </source>
</evidence>
<dbReference type="RefSeq" id="WP_114131037.1">
    <property type="nucleotide sequence ID" value="NZ_CP068434.1"/>
</dbReference>
<protein>
    <recommendedName>
        <fullName evidence="4">CzcE family metal-binding protein</fullName>
    </recommendedName>
</protein>
<evidence type="ECO:0008006" key="4">
    <source>
        <dbReference type="Google" id="ProtNLM"/>
    </source>
</evidence>
<dbReference type="Gene3D" id="2.60.40.2280">
    <property type="entry name" value="Heavy-metal resistance protein CzcE"/>
    <property type="match status" value="1"/>
</dbReference>
<evidence type="ECO:0000256" key="1">
    <source>
        <dbReference type="SAM" id="SignalP"/>
    </source>
</evidence>
<proteinExistence type="predicted"/>
<comment type="caution">
    <text evidence="2">The sequence shown here is derived from an EMBL/GenBank/DDBJ whole genome shotgun (WGS) entry which is preliminary data.</text>
</comment>
<dbReference type="InterPro" id="IPR031560">
    <property type="entry name" value="CzcE"/>
</dbReference>
<sequence>MKTNKSVAAALVLSALSISTAWSTDKSKTNAGDDVAQHVQRQAAEPAATPAAAQVSAMRIGSKAAIFGSQVAAGTASRAVAVAPGMKYVNVASGETVTFRSGEQEEAWKFAESIRGTNVDLGVLLPGVPNAQGVRVYIDRSHLFTGG</sequence>
<dbReference type="Pfam" id="PF16986">
    <property type="entry name" value="CzcE"/>
    <property type="match status" value="1"/>
</dbReference>
<dbReference type="InterPro" id="IPR038674">
    <property type="entry name" value="CzcE_sf"/>
</dbReference>
<dbReference type="Proteomes" id="UP000253501">
    <property type="component" value="Unassembled WGS sequence"/>
</dbReference>
<organism evidence="2 3">
    <name type="scientific">Cupriavidus necator</name>
    <name type="common">Alcaligenes eutrophus</name>
    <name type="synonym">Ralstonia eutropha</name>
    <dbReference type="NCBI Taxonomy" id="106590"/>
    <lineage>
        <taxon>Bacteria</taxon>
        <taxon>Pseudomonadati</taxon>
        <taxon>Pseudomonadota</taxon>
        <taxon>Betaproteobacteria</taxon>
        <taxon>Burkholderiales</taxon>
        <taxon>Burkholderiaceae</taxon>
        <taxon>Cupriavidus</taxon>
    </lineage>
</organism>
<reference evidence="2 3" key="1">
    <citation type="submission" date="2018-04" db="EMBL/GenBank/DDBJ databases">
        <title>Cupriavidus necator CR12 genome sequencing and assembly.</title>
        <authorList>
            <person name="Ben Fekih I."/>
            <person name="Mazhar H.S."/>
            <person name="Bello S.K."/>
            <person name="Rensing C."/>
        </authorList>
    </citation>
    <scope>NUCLEOTIDE SEQUENCE [LARGE SCALE GENOMIC DNA]</scope>
    <source>
        <strain evidence="2 3">CR12</strain>
    </source>
</reference>
<feature type="signal peptide" evidence="1">
    <location>
        <begin position="1"/>
        <end position="23"/>
    </location>
</feature>
<name>A0A367PRN9_CUPNE</name>
<evidence type="ECO:0000313" key="2">
    <source>
        <dbReference type="EMBL" id="RCJ09575.1"/>
    </source>
</evidence>
<dbReference type="EMBL" id="QDHA01000010">
    <property type="protein sequence ID" value="RCJ09575.1"/>
    <property type="molecule type" value="Genomic_DNA"/>
</dbReference>
<keyword evidence="1" id="KW-0732">Signal</keyword>